<organism evidence="1 2">
    <name type="scientific">Paenibacillus rhizosphaerae</name>
    <dbReference type="NCBI Taxonomy" id="297318"/>
    <lineage>
        <taxon>Bacteria</taxon>
        <taxon>Bacillati</taxon>
        <taxon>Bacillota</taxon>
        <taxon>Bacilli</taxon>
        <taxon>Bacillales</taxon>
        <taxon>Paenibacillaceae</taxon>
        <taxon>Paenibacillus</taxon>
    </lineage>
</organism>
<dbReference type="EMBL" id="JACHXJ010000002">
    <property type="protein sequence ID" value="MBB3128712.1"/>
    <property type="molecule type" value="Genomic_DNA"/>
</dbReference>
<evidence type="ECO:0000313" key="1">
    <source>
        <dbReference type="EMBL" id="MBB3128712.1"/>
    </source>
</evidence>
<name>A0A839TPR4_9BACL</name>
<evidence type="ECO:0000313" key="2">
    <source>
        <dbReference type="Proteomes" id="UP000517523"/>
    </source>
</evidence>
<protein>
    <submittedName>
        <fullName evidence="1">Uncharacterized protein</fullName>
    </submittedName>
</protein>
<accession>A0A839TPR4</accession>
<reference evidence="1 2" key="1">
    <citation type="submission" date="2020-08" db="EMBL/GenBank/DDBJ databases">
        <title>Genomic Encyclopedia of Type Strains, Phase III (KMG-III): the genomes of soil and plant-associated and newly described type strains.</title>
        <authorList>
            <person name="Whitman W."/>
        </authorList>
    </citation>
    <scope>NUCLEOTIDE SEQUENCE [LARGE SCALE GENOMIC DNA]</scope>
    <source>
        <strain evidence="1 2">CECT 5831</strain>
    </source>
</reference>
<dbReference type="AlphaFoldDB" id="A0A839TPR4"/>
<proteinExistence type="predicted"/>
<sequence>MCFSTPGHLISLAERGFARLSEAHLKLLGFDVGHFHDDCCTRAVPSDLVKRPYFYFH</sequence>
<comment type="caution">
    <text evidence="1">The sequence shown here is derived from an EMBL/GenBank/DDBJ whole genome shotgun (WGS) entry which is preliminary data.</text>
</comment>
<gene>
    <name evidence="1" type="ORF">FHS19_003366</name>
</gene>
<dbReference type="Proteomes" id="UP000517523">
    <property type="component" value="Unassembled WGS sequence"/>
</dbReference>